<reference evidence="2 3" key="2">
    <citation type="journal article" date="2017" name="Front. Plant Sci.">
        <title>Gene Classification and Mining of Molecular Markers Useful in Red Clover (Trifolium pratense) Breeding.</title>
        <authorList>
            <person name="Istvanek J."/>
            <person name="Dluhosova J."/>
            <person name="Dluhos P."/>
            <person name="Patkova L."/>
            <person name="Nedelnik J."/>
            <person name="Repkova J."/>
        </authorList>
    </citation>
    <scope>NUCLEOTIDE SEQUENCE [LARGE SCALE GENOMIC DNA]</scope>
    <source>
        <strain evidence="3">cv. Tatra</strain>
        <tissue evidence="2">Young leaves</tissue>
    </source>
</reference>
<organism evidence="2 3">
    <name type="scientific">Trifolium pratense</name>
    <name type="common">Red clover</name>
    <dbReference type="NCBI Taxonomy" id="57577"/>
    <lineage>
        <taxon>Eukaryota</taxon>
        <taxon>Viridiplantae</taxon>
        <taxon>Streptophyta</taxon>
        <taxon>Embryophyta</taxon>
        <taxon>Tracheophyta</taxon>
        <taxon>Spermatophyta</taxon>
        <taxon>Magnoliopsida</taxon>
        <taxon>eudicotyledons</taxon>
        <taxon>Gunneridae</taxon>
        <taxon>Pentapetalae</taxon>
        <taxon>rosids</taxon>
        <taxon>fabids</taxon>
        <taxon>Fabales</taxon>
        <taxon>Fabaceae</taxon>
        <taxon>Papilionoideae</taxon>
        <taxon>50 kb inversion clade</taxon>
        <taxon>NPAAA clade</taxon>
        <taxon>Hologalegina</taxon>
        <taxon>IRL clade</taxon>
        <taxon>Trifolieae</taxon>
        <taxon>Trifolium</taxon>
    </lineage>
</organism>
<dbReference type="AlphaFoldDB" id="A0A2K3LWS3"/>
<sequence>MGNQRNCPRMRSKEEDTEDGDDAVVVVSASSQHYEQIREQNPSPSDQENSNTINST</sequence>
<accession>A0A2K3LWS3</accession>
<reference evidence="2 3" key="1">
    <citation type="journal article" date="2014" name="Am. J. Bot.">
        <title>Genome assembly and annotation for red clover (Trifolium pratense; Fabaceae).</title>
        <authorList>
            <person name="Istvanek J."/>
            <person name="Jaros M."/>
            <person name="Krenek A."/>
            <person name="Repkova J."/>
        </authorList>
    </citation>
    <scope>NUCLEOTIDE SEQUENCE [LARGE SCALE GENOMIC DNA]</scope>
    <source>
        <strain evidence="3">cv. Tatra</strain>
        <tissue evidence="2">Young leaves</tissue>
    </source>
</reference>
<proteinExistence type="predicted"/>
<name>A0A2K3LWS3_TRIPR</name>
<evidence type="ECO:0000256" key="1">
    <source>
        <dbReference type="SAM" id="MobiDB-lite"/>
    </source>
</evidence>
<dbReference type="Proteomes" id="UP000236291">
    <property type="component" value="Unassembled WGS sequence"/>
</dbReference>
<evidence type="ECO:0000313" key="2">
    <source>
        <dbReference type="EMBL" id="PNX82974.1"/>
    </source>
</evidence>
<feature type="region of interest" description="Disordered" evidence="1">
    <location>
        <begin position="1"/>
        <end position="56"/>
    </location>
</feature>
<protein>
    <submittedName>
        <fullName evidence="2">Uncharacterized protein</fullName>
    </submittedName>
</protein>
<evidence type="ECO:0000313" key="3">
    <source>
        <dbReference type="Proteomes" id="UP000236291"/>
    </source>
</evidence>
<gene>
    <name evidence="2" type="ORF">L195_g039011</name>
</gene>
<dbReference type="EMBL" id="ASHM01043087">
    <property type="protein sequence ID" value="PNX82974.1"/>
    <property type="molecule type" value="Genomic_DNA"/>
</dbReference>
<feature type="compositionally biased region" description="Polar residues" evidence="1">
    <location>
        <begin position="39"/>
        <end position="56"/>
    </location>
</feature>
<comment type="caution">
    <text evidence="2">The sequence shown here is derived from an EMBL/GenBank/DDBJ whole genome shotgun (WGS) entry which is preliminary data.</text>
</comment>